<dbReference type="PANTHER" id="PTHR36573:SF1">
    <property type="entry name" value="INTERMEMBRANE PHOSPHOLIPID TRANSPORT SYSTEM BINDING PROTEIN MLAC"/>
    <property type="match status" value="1"/>
</dbReference>
<feature type="chain" id="PRO_5011679975" evidence="1">
    <location>
        <begin position="23"/>
        <end position="204"/>
    </location>
</feature>
<accession>A0A1H7GYA6</accession>
<dbReference type="Gene3D" id="3.10.450.710">
    <property type="entry name" value="Tgt2/MlaC"/>
    <property type="match status" value="1"/>
</dbReference>
<keyword evidence="1" id="KW-0732">Signal</keyword>
<proteinExistence type="predicted"/>
<dbReference type="Proteomes" id="UP000199297">
    <property type="component" value="Unassembled WGS sequence"/>
</dbReference>
<dbReference type="AlphaFoldDB" id="A0A1H7GYA6"/>
<feature type="signal peptide" evidence="1">
    <location>
        <begin position="1"/>
        <end position="22"/>
    </location>
</feature>
<dbReference type="RefSeq" id="WP_085282645.1">
    <property type="nucleotide sequence ID" value="NZ_FOBI01000001.1"/>
</dbReference>
<evidence type="ECO:0000256" key="1">
    <source>
        <dbReference type="SAM" id="SignalP"/>
    </source>
</evidence>
<organism evidence="2 3">
    <name type="scientific">Colwellia chukchiensis</name>
    <dbReference type="NCBI Taxonomy" id="641665"/>
    <lineage>
        <taxon>Bacteria</taxon>
        <taxon>Pseudomonadati</taxon>
        <taxon>Pseudomonadota</taxon>
        <taxon>Gammaproteobacteria</taxon>
        <taxon>Alteromonadales</taxon>
        <taxon>Colwelliaceae</taxon>
        <taxon>Colwellia</taxon>
    </lineage>
</organism>
<gene>
    <name evidence="2" type="ORF">SAMN05216262_101342</name>
</gene>
<protein>
    <submittedName>
        <fullName evidence="2">Phospholipid transport system substrate-binding protein</fullName>
    </submittedName>
</protein>
<evidence type="ECO:0000313" key="2">
    <source>
        <dbReference type="EMBL" id="SEK43004.1"/>
    </source>
</evidence>
<dbReference type="Pfam" id="PF05494">
    <property type="entry name" value="MlaC"/>
    <property type="match status" value="1"/>
</dbReference>
<dbReference type="OrthoDB" id="9787053at2"/>
<dbReference type="EMBL" id="FOBI01000001">
    <property type="protein sequence ID" value="SEK43004.1"/>
    <property type="molecule type" value="Genomic_DNA"/>
</dbReference>
<dbReference type="PIRSF" id="PIRSF004649">
    <property type="entry name" value="MlaC"/>
    <property type="match status" value="1"/>
</dbReference>
<dbReference type="PANTHER" id="PTHR36573">
    <property type="entry name" value="INTERMEMBRANE PHOSPHOLIPID TRANSPORT SYSTEM BINDING PROTEIN MLAC"/>
    <property type="match status" value="1"/>
</dbReference>
<dbReference type="InterPro" id="IPR042245">
    <property type="entry name" value="Tgt2/MlaC_sf"/>
</dbReference>
<sequence>MKNLIILLVMLFSMMQSNVTTATPATDTPQQVIESAGNSLFARIASNQDALQKFPELMRDIVEEELMPSVDHQYAAFKILGRHLRSTSQEQRVNFVNAMRSYLVRTYANALTQYTNQKVIYEPASPLAANARAASVNIKIVDNNRPDIRITFQMRKDRNTQQWRAYDMVVEGISLISSKQAEFNRKIASFGLDQVTLELASISK</sequence>
<keyword evidence="3" id="KW-1185">Reference proteome</keyword>
<dbReference type="STRING" id="641665.GCA_002104455_00363"/>
<dbReference type="InterPro" id="IPR008869">
    <property type="entry name" value="MlaC/ttg2D"/>
</dbReference>
<evidence type="ECO:0000313" key="3">
    <source>
        <dbReference type="Proteomes" id="UP000199297"/>
    </source>
</evidence>
<name>A0A1H7GYA6_9GAMM</name>
<reference evidence="3" key="1">
    <citation type="submission" date="2016-10" db="EMBL/GenBank/DDBJ databases">
        <authorList>
            <person name="Varghese N."/>
            <person name="Submissions S."/>
        </authorList>
    </citation>
    <scope>NUCLEOTIDE SEQUENCE [LARGE SCALE GENOMIC DNA]</scope>
    <source>
        <strain evidence="3">CGMCC 1.9127</strain>
    </source>
</reference>